<keyword evidence="2" id="KW-0677">Repeat</keyword>
<dbReference type="PROSITE" id="PS50076">
    <property type="entry name" value="DNAJ_2"/>
    <property type="match status" value="1"/>
</dbReference>
<dbReference type="Gene3D" id="1.10.287.110">
    <property type="entry name" value="DnaJ domain"/>
    <property type="match status" value="1"/>
</dbReference>
<dbReference type="PANTHER" id="PTHR43096">
    <property type="entry name" value="DNAJ HOMOLOG 1, MITOCHONDRIAL-RELATED"/>
    <property type="match status" value="1"/>
</dbReference>
<proteinExistence type="predicted"/>
<evidence type="ECO:0000256" key="2">
    <source>
        <dbReference type="ARBA" id="ARBA00022737"/>
    </source>
</evidence>
<dbReference type="PROSITE" id="PS51188">
    <property type="entry name" value="ZF_CR"/>
    <property type="match status" value="1"/>
</dbReference>
<dbReference type="PANTHER" id="PTHR43096:SF26">
    <property type="entry name" value="CR-TYPE DOMAIN-CONTAINING PROTEIN"/>
    <property type="match status" value="1"/>
</dbReference>
<dbReference type="Pfam" id="PF00226">
    <property type="entry name" value="DnaJ"/>
    <property type="match status" value="1"/>
</dbReference>
<dbReference type="InterPro" id="IPR036869">
    <property type="entry name" value="J_dom_sf"/>
</dbReference>
<dbReference type="InterPro" id="IPR001623">
    <property type="entry name" value="DnaJ_domain"/>
</dbReference>
<name>A0A835IVV9_9MAGN</name>
<evidence type="ECO:0000256" key="1">
    <source>
        <dbReference type="ARBA" id="ARBA00022723"/>
    </source>
</evidence>
<gene>
    <name evidence="9" type="ORF">IFM89_030952</name>
</gene>
<evidence type="ECO:0000256" key="3">
    <source>
        <dbReference type="ARBA" id="ARBA00022771"/>
    </source>
</evidence>
<feature type="non-terminal residue" evidence="9">
    <location>
        <position position="370"/>
    </location>
</feature>
<dbReference type="InterPro" id="IPR018253">
    <property type="entry name" value="DnaJ_domain_CS"/>
</dbReference>
<dbReference type="CDD" id="cd10719">
    <property type="entry name" value="DnaJ_zf"/>
    <property type="match status" value="1"/>
</dbReference>
<keyword evidence="5" id="KW-0143">Chaperone</keyword>
<dbReference type="InterPro" id="IPR008971">
    <property type="entry name" value="HSP40/DnaJ_pept-bd"/>
</dbReference>
<organism evidence="9 10">
    <name type="scientific">Coptis chinensis</name>
    <dbReference type="NCBI Taxonomy" id="261450"/>
    <lineage>
        <taxon>Eukaryota</taxon>
        <taxon>Viridiplantae</taxon>
        <taxon>Streptophyta</taxon>
        <taxon>Embryophyta</taxon>
        <taxon>Tracheophyta</taxon>
        <taxon>Spermatophyta</taxon>
        <taxon>Magnoliopsida</taxon>
        <taxon>Ranunculales</taxon>
        <taxon>Ranunculaceae</taxon>
        <taxon>Coptidoideae</taxon>
        <taxon>Coptis</taxon>
    </lineage>
</organism>
<dbReference type="Pfam" id="PF00684">
    <property type="entry name" value="DnaJ_CXXCXGXG"/>
    <property type="match status" value="1"/>
</dbReference>
<evidence type="ECO:0000256" key="4">
    <source>
        <dbReference type="ARBA" id="ARBA00022833"/>
    </source>
</evidence>
<dbReference type="GO" id="GO:0031072">
    <property type="term" value="F:heat shock protein binding"/>
    <property type="evidence" value="ECO:0007669"/>
    <property type="project" value="InterPro"/>
</dbReference>
<dbReference type="InterPro" id="IPR036410">
    <property type="entry name" value="HSP_DnaJ_Cys-rich_dom_sf"/>
</dbReference>
<dbReference type="AlphaFoldDB" id="A0A835IVV9"/>
<dbReference type="GO" id="GO:0042026">
    <property type="term" value="P:protein refolding"/>
    <property type="evidence" value="ECO:0007669"/>
    <property type="project" value="TreeGrafter"/>
</dbReference>
<dbReference type="SUPFAM" id="SSF57938">
    <property type="entry name" value="DnaJ/Hsp40 cysteine-rich domain"/>
    <property type="match status" value="1"/>
</dbReference>
<dbReference type="Proteomes" id="UP000631114">
    <property type="component" value="Unassembled WGS sequence"/>
</dbReference>
<dbReference type="SUPFAM" id="SSF49493">
    <property type="entry name" value="HSP40/DnaJ peptide-binding domain"/>
    <property type="match status" value="1"/>
</dbReference>
<feature type="zinc finger region" description="CR-type" evidence="6">
    <location>
        <begin position="220"/>
        <end position="302"/>
    </location>
</feature>
<evidence type="ECO:0000313" key="9">
    <source>
        <dbReference type="EMBL" id="KAF9626105.1"/>
    </source>
</evidence>
<dbReference type="Gene3D" id="2.60.260.20">
    <property type="entry name" value="Urease metallochaperone UreE, N-terminal domain"/>
    <property type="match status" value="1"/>
</dbReference>
<dbReference type="GO" id="GO:0051082">
    <property type="term" value="F:unfolded protein binding"/>
    <property type="evidence" value="ECO:0007669"/>
    <property type="project" value="InterPro"/>
</dbReference>
<dbReference type="FunFam" id="2.10.230.10:FF:000002">
    <property type="entry name" value="Molecular chaperone DnaJ"/>
    <property type="match status" value="1"/>
</dbReference>
<dbReference type="CDD" id="cd06257">
    <property type="entry name" value="DnaJ"/>
    <property type="match status" value="1"/>
</dbReference>
<dbReference type="PROSITE" id="PS00636">
    <property type="entry name" value="DNAJ_1"/>
    <property type="match status" value="1"/>
</dbReference>
<keyword evidence="1 6" id="KW-0479">Metal-binding</keyword>
<dbReference type="PRINTS" id="PR00625">
    <property type="entry name" value="JDOMAIN"/>
</dbReference>
<dbReference type="EMBL" id="JADFTS010000001">
    <property type="protein sequence ID" value="KAF9626105.1"/>
    <property type="molecule type" value="Genomic_DNA"/>
</dbReference>
<dbReference type="InterPro" id="IPR001305">
    <property type="entry name" value="HSP_DnaJ_Cys-rich_dom"/>
</dbReference>
<protein>
    <submittedName>
        <fullName evidence="9">Uncharacterized protein</fullName>
    </submittedName>
</protein>
<dbReference type="GO" id="GO:0008270">
    <property type="term" value="F:zinc ion binding"/>
    <property type="evidence" value="ECO:0007669"/>
    <property type="project" value="UniProtKB-KW"/>
</dbReference>
<dbReference type="Gene3D" id="2.10.230.10">
    <property type="entry name" value="Heat shock protein DnaJ, cysteine-rich domain"/>
    <property type="match status" value="1"/>
</dbReference>
<keyword evidence="10" id="KW-1185">Reference proteome</keyword>
<dbReference type="SUPFAM" id="SSF46565">
    <property type="entry name" value="Chaperone J-domain"/>
    <property type="match status" value="1"/>
</dbReference>
<sequence>APSQLPLVSPGPVDPLPNQIGQVPTKRQVGCIYSQLCRFTAPQSRFYFLYKKLHKVHSQSPSYDRAPAIRPSMEPGRIPNYVMKGVLAICPISYKADATSSLLLPASIKRISARENGNYHPDMNKSPGSEYKFKEISVAYEVLSDDEKRSLYDRFGEPGVQGQHDGSDFNSQGVNPFDVFDTYFGESGSFFGGSSFRNNPNQSPDIRYDLSLSFEESIFGGQKNIEVSCFETCDHCNGSGAKSNSCVKSCVGWGGRGGVMKSQRTPFGVMSQMSTCSKCGGEGKIITEYCRRCDGQGKVQLKRSIKVVIPLGVNDGATMKFKEKGTLIKKGDLYLFVNVKETHGVGREGLNLYSKISIDYTEAILGTSSR</sequence>
<dbReference type="GO" id="GO:0009535">
    <property type="term" value="C:chloroplast thylakoid membrane"/>
    <property type="evidence" value="ECO:0007669"/>
    <property type="project" value="TreeGrafter"/>
</dbReference>
<feature type="domain" description="J" evidence="7">
    <location>
        <begin position="82"/>
        <end position="156"/>
    </location>
</feature>
<evidence type="ECO:0000256" key="5">
    <source>
        <dbReference type="ARBA" id="ARBA00023186"/>
    </source>
</evidence>
<evidence type="ECO:0000259" key="7">
    <source>
        <dbReference type="PROSITE" id="PS50076"/>
    </source>
</evidence>
<evidence type="ECO:0000313" key="10">
    <source>
        <dbReference type="Proteomes" id="UP000631114"/>
    </source>
</evidence>
<dbReference type="Pfam" id="PF01556">
    <property type="entry name" value="DnaJ_C"/>
    <property type="match status" value="1"/>
</dbReference>
<comment type="caution">
    <text evidence="9">The sequence shown here is derived from an EMBL/GenBank/DDBJ whole genome shotgun (WGS) entry which is preliminary data.</text>
</comment>
<reference evidence="9 10" key="1">
    <citation type="submission" date="2020-10" db="EMBL/GenBank/DDBJ databases">
        <title>The Coptis chinensis genome and diversification of protoberbering-type alkaloids.</title>
        <authorList>
            <person name="Wang B."/>
            <person name="Shu S."/>
            <person name="Song C."/>
            <person name="Liu Y."/>
        </authorList>
    </citation>
    <scope>NUCLEOTIDE SEQUENCE [LARGE SCALE GENOMIC DNA]</scope>
    <source>
        <strain evidence="9">HL-2020</strain>
        <tissue evidence="9">Leaf</tissue>
    </source>
</reference>
<accession>A0A835IVV9</accession>
<dbReference type="InterPro" id="IPR002939">
    <property type="entry name" value="DnaJ_C"/>
</dbReference>
<evidence type="ECO:0000259" key="8">
    <source>
        <dbReference type="PROSITE" id="PS51188"/>
    </source>
</evidence>
<evidence type="ECO:0000256" key="6">
    <source>
        <dbReference type="PROSITE-ProRule" id="PRU00546"/>
    </source>
</evidence>
<keyword evidence="3 6" id="KW-0863">Zinc-finger</keyword>
<dbReference type="OrthoDB" id="10256793at2759"/>
<feature type="domain" description="CR-type" evidence="8">
    <location>
        <begin position="220"/>
        <end position="302"/>
    </location>
</feature>
<keyword evidence="4 6" id="KW-0862">Zinc</keyword>